<feature type="non-terminal residue" evidence="2">
    <location>
        <position position="1"/>
    </location>
</feature>
<evidence type="ECO:0000313" key="2">
    <source>
        <dbReference type="EMBL" id="GJU03101.1"/>
    </source>
</evidence>
<dbReference type="PANTHER" id="PTHR45835">
    <property type="entry name" value="YALI0A06105P"/>
    <property type="match status" value="1"/>
</dbReference>
<accession>A0ABQ5IS52</accession>
<protein>
    <submittedName>
        <fullName evidence="2">Reverse transcriptase domain-containing protein</fullName>
    </submittedName>
</protein>
<gene>
    <name evidence="2" type="ORF">Tco_1113439</name>
</gene>
<sequence length="321" mass="37556">VADALSRKERIKPRRVRAMNMTIQSSIKSMILAAQNGASEVANAPAEMLRGLGMKKDIALYVSKCLSCLKVKAKHQRPSSLLQEPEILEWKWERIAMDFIMKLPITSSGHDSIWIIVDRLTKFAHFLHIREDFKIDRLAILYLNEIVARNGVPISIISDRDGRFTLQFWQLMQDALGTHLDMSTAYIMILEMMVKASVEFRPWKTCSKHASLTSEEVRTFIFNWLNSHTTIAIILTSRNRLKAASKDRQKSYVNKRRKPLEFNEEEHVEILEREIKKLKQSRITIVKVRWNSKRDPEFTWEREHQMKLKYPHLFSSSTVEF</sequence>
<reference evidence="2" key="2">
    <citation type="submission" date="2022-01" db="EMBL/GenBank/DDBJ databases">
        <authorList>
            <person name="Yamashiro T."/>
            <person name="Shiraishi A."/>
            <person name="Satake H."/>
            <person name="Nakayama K."/>
        </authorList>
    </citation>
    <scope>NUCLEOTIDE SEQUENCE</scope>
</reference>
<comment type="caution">
    <text evidence="2">The sequence shown here is derived from an EMBL/GenBank/DDBJ whole genome shotgun (WGS) entry which is preliminary data.</text>
</comment>
<keyword evidence="2" id="KW-0695">RNA-directed DNA polymerase</keyword>
<dbReference type="InterPro" id="IPR036397">
    <property type="entry name" value="RNaseH_sf"/>
</dbReference>
<dbReference type="GO" id="GO:0003964">
    <property type="term" value="F:RNA-directed DNA polymerase activity"/>
    <property type="evidence" value="ECO:0007669"/>
    <property type="project" value="UniProtKB-KW"/>
</dbReference>
<evidence type="ECO:0000313" key="3">
    <source>
        <dbReference type="Proteomes" id="UP001151760"/>
    </source>
</evidence>
<evidence type="ECO:0000259" key="1">
    <source>
        <dbReference type="PROSITE" id="PS50994"/>
    </source>
</evidence>
<dbReference type="Gene3D" id="3.30.420.10">
    <property type="entry name" value="Ribonuclease H-like superfamily/Ribonuclease H"/>
    <property type="match status" value="1"/>
</dbReference>
<dbReference type="Proteomes" id="UP001151760">
    <property type="component" value="Unassembled WGS sequence"/>
</dbReference>
<dbReference type="InterPro" id="IPR001584">
    <property type="entry name" value="Integrase_cat-core"/>
</dbReference>
<proteinExistence type="predicted"/>
<keyword evidence="2" id="KW-0548">Nucleotidyltransferase</keyword>
<keyword evidence="3" id="KW-1185">Reference proteome</keyword>
<dbReference type="EMBL" id="BQNB010021121">
    <property type="protein sequence ID" value="GJU03101.1"/>
    <property type="molecule type" value="Genomic_DNA"/>
</dbReference>
<dbReference type="InterPro" id="IPR012337">
    <property type="entry name" value="RNaseH-like_sf"/>
</dbReference>
<dbReference type="PANTHER" id="PTHR45835:SF103">
    <property type="entry name" value="RNA-DIRECTED DNA POLYMERASE"/>
    <property type="match status" value="1"/>
</dbReference>
<reference evidence="2" key="1">
    <citation type="journal article" date="2022" name="Int. J. Mol. Sci.">
        <title>Draft Genome of Tanacetum Coccineum: Genomic Comparison of Closely Related Tanacetum-Family Plants.</title>
        <authorList>
            <person name="Yamashiro T."/>
            <person name="Shiraishi A."/>
            <person name="Nakayama K."/>
            <person name="Satake H."/>
        </authorList>
    </citation>
    <scope>NUCLEOTIDE SEQUENCE</scope>
</reference>
<keyword evidence="2" id="KW-0808">Transferase</keyword>
<dbReference type="PROSITE" id="PS50994">
    <property type="entry name" value="INTEGRASE"/>
    <property type="match status" value="1"/>
</dbReference>
<dbReference type="SUPFAM" id="SSF53098">
    <property type="entry name" value="Ribonuclease H-like"/>
    <property type="match status" value="1"/>
</dbReference>
<feature type="domain" description="Integrase catalytic" evidence="1">
    <location>
        <begin position="81"/>
        <end position="186"/>
    </location>
</feature>
<name>A0ABQ5IS52_9ASTR</name>
<organism evidence="2 3">
    <name type="scientific">Tanacetum coccineum</name>
    <dbReference type="NCBI Taxonomy" id="301880"/>
    <lineage>
        <taxon>Eukaryota</taxon>
        <taxon>Viridiplantae</taxon>
        <taxon>Streptophyta</taxon>
        <taxon>Embryophyta</taxon>
        <taxon>Tracheophyta</taxon>
        <taxon>Spermatophyta</taxon>
        <taxon>Magnoliopsida</taxon>
        <taxon>eudicotyledons</taxon>
        <taxon>Gunneridae</taxon>
        <taxon>Pentapetalae</taxon>
        <taxon>asterids</taxon>
        <taxon>campanulids</taxon>
        <taxon>Asterales</taxon>
        <taxon>Asteraceae</taxon>
        <taxon>Asteroideae</taxon>
        <taxon>Anthemideae</taxon>
        <taxon>Anthemidinae</taxon>
        <taxon>Tanacetum</taxon>
    </lineage>
</organism>